<accession>A0A6P8I4F8</accession>
<dbReference type="OrthoDB" id="10276976at2759"/>
<evidence type="ECO:0000256" key="1">
    <source>
        <dbReference type="SAM" id="SignalP"/>
    </source>
</evidence>
<dbReference type="RefSeq" id="XP_031562773.1">
    <property type="nucleotide sequence ID" value="XM_031706913.1"/>
</dbReference>
<organism evidence="2 3">
    <name type="scientific">Actinia tenebrosa</name>
    <name type="common">Australian red waratah sea anemone</name>
    <dbReference type="NCBI Taxonomy" id="6105"/>
    <lineage>
        <taxon>Eukaryota</taxon>
        <taxon>Metazoa</taxon>
        <taxon>Cnidaria</taxon>
        <taxon>Anthozoa</taxon>
        <taxon>Hexacorallia</taxon>
        <taxon>Actiniaria</taxon>
        <taxon>Actiniidae</taxon>
        <taxon>Actinia</taxon>
    </lineage>
</organism>
<dbReference type="GO" id="GO:0007586">
    <property type="term" value="P:digestion"/>
    <property type="evidence" value="ECO:0007669"/>
    <property type="project" value="InterPro"/>
</dbReference>
<sequence>MKIQIAVLVLVLACVVVSISGMIRDKCWSHGDCGKRECCAGVSHKYPGACAYQPQLGQKCYPAIRPSSKTQCSCILGTTCSYGYDNSDPNNTDRKFRCVKVVFEPDEIEAEYIPPF</sequence>
<dbReference type="AlphaFoldDB" id="A0A6P8I4F8"/>
<feature type="chain" id="PRO_5028027130" evidence="1">
    <location>
        <begin position="22"/>
        <end position="116"/>
    </location>
</feature>
<feature type="signal peptide" evidence="1">
    <location>
        <begin position="1"/>
        <end position="21"/>
    </location>
</feature>
<reference evidence="3" key="1">
    <citation type="submission" date="2025-08" db="UniProtKB">
        <authorList>
            <consortium name="RefSeq"/>
        </authorList>
    </citation>
    <scope>IDENTIFICATION</scope>
    <source>
        <tissue evidence="3">Tentacle</tissue>
    </source>
</reference>
<keyword evidence="1" id="KW-0732">Signal</keyword>
<protein>
    <submittedName>
        <fullName evidence="3">Uncharacterized protein LOC116298431</fullName>
    </submittedName>
</protein>
<dbReference type="InParanoid" id="A0A6P8I4F8"/>
<evidence type="ECO:0000313" key="3">
    <source>
        <dbReference type="RefSeq" id="XP_031562773.1"/>
    </source>
</evidence>
<gene>
    <name evidence="3" type="primary">LOC116298431</name>
</gene>
<dbReference type="GeneID" id="116298431"/>
<name>A0A6P8I4F8_ACTTE</name>
<dbReference type="Gene3D" id="2.10.80.10">
    <property type="entry name" value="Lipase, subunit A"/>
    <property type="match status" value="1"/>
</dbReference>
<proteinExistence type="predicted"/>
<dbReference type="InterPro" id="IPR001981">
    <property type="entry name" value="Colipase"/>
</dbReference>
<dbReference type="KEGG" id="aten:116298431"/>
<dbReference type="PANTHER" id="PTHR10041">
    <property type="entry name" value="COLIPASE"/>
    <property type="match status" value="1"/>
</dbReference>
<dbReference type="Proteomes" id="UP000515163">
    <property type="component" value="Unplaced"/>
</dbReference>
<dbReference type="PANTHER" id="PTHR10041:SF5">
    <property type="entry name" value="LEUCINE-RICH COLIPASE-LIKE PROTEIN 1"/>
    <property type="match status" value="1"/>
</dbReference>
<dbReference type="GO" id="GO:0016042">
    <property type="term" value="P:lipid catabolic process"/>
    <property type="evidence" value="ECO:0007669"/>
    <property type="project" value="InterPro"/>
</dbReference>
<evidence type="ECO:0000313" key="2">
    <source>
        <dbReference type="Proteomes" id="UP000515163"/>
    </source>
</evidence>
<keyword evidence="2" id="KW-1185">Reference proteome</keyword>
<dbReference type="GO" id="GO:0005576">
    <property type="term" value="C:extracellular region"/>
    <property type="evidence" value="ECO:0007669"/>
    <property type="project" value="InterPro"/>
</dbReference>
<dbReference type="GO" id="GO:0008047">
    <property type="term" value="F:enzyme activator activity"/>
    <property type="evidence" value="ECO:0007669"/>
    <property type="project" value="InterPro"/>
</dbReference>